<dbReference type="SUPFAM" id="SSF63825">
    <property type="entry name" value="YWTD domain"/>
    <property type="match status" value="1"/>
</dbReference>
<dbReference type="Gene3D" id="2.60.40.1260">
    <property type="entry name" value="Lamin Tail domain"/>
    <property type="match status" value="1"/>
</dbReference>
<evidence type="ECO:0000313" key="4">
    <source>
        <dbReference type="Proteomes" id="UP000238348"/>
    </source>
</evidence>
<dbReference type="InterPro" id="IPR015943">
    <property type="entry name" value="WD40/YVTN_repeat-like_dom_sf"/>
</dbReference>
<feature type="compositionally biased region" description="Acidic residues" evidence="1">
    <location>
        <begin position="107"/>
        <end position="122"/>
    </location>
</feature>
<gene>
    <name evidence="3" type="ORF">SOCE26_039450</name>
</gene>
<name>A0A2L0ETB1_SORCE</name>
<reference evidence="3 4" key="1">
    <citation type="submission" date="2015-09" db="EMBL/GenBank/DDBJ databases">
        <title>Sorangium comparison.</title>
        <authorList>
            <person name="Zaburannyi N."/>
            <person name="Bunk B."/>
            <person name="Overmann J."/>
            <person name="Mueller R."/>
        </authorList>
    </citation>
    <scope>NUCLEOTIDE SEQUENCE [LARGE SCALE GENOMIC DNA]</scope>
    <source>
        <strain evidence="3 4">So ce26</strain>
    </source>
</reference>
<dbReference type="InterPro" id="IPR011044">
    <property type="entry name" value="Quino_amine_DH_bsu"/>
</dbReference>
<dbReference type="AlphaFoldDB" id="A0A2L0ETB1"/>
<dbReference type="InterPro" id="IPR036415">
    <property type="entry name" value="Lamin_tail_dom_sf"/>
</dbReference>
<proteinExistence type="predicted"/>
<dbReference type="InterPro" id="IPR001322">
    <property type="entry name" value="Lamin_tail_dom"/>
</dbReference>
<sequence length="1054" mass="106924">MLRNLPWISLGAAALALMGCSDSGIEVPAGGDQGGVLLSFSDEPAGDNCEGGGTRIASGRDLDGNGKVDDAEVDAVTYVCHGVKGEQGEDGEPGAEGPRGDQGDNGDPGDEGEDGDRGDDGEDALQALIDLTPEPIGPNCANGGQKVTTGLDANGNGVLDEGEISDTAYLCDGDDGGRGVAGFQLVSKYTAPGGPIAEIVAASPDGNVLAYTSSATKTVGFVDISDLTRPALLGTVDVAGAVSNRGGEATAVAITPDGRYAVATVKDTTDPVHNADPGALVFIDMATRTLAGSVALGVGPDSLKLTPDGRRAVIAIEDEEDADDNAVAQARPGSVQIVTIDAEDPSTSTVTTVALTPDAGNLPADPQPEFVDITADGRTAIVSLQENNLIAVVDLASATVTRYIDAGSSVHAGADLASNGEIDLAGPGFAGLLEPDAVCLLPGGQHFVTANEGDTPNAAFGAGLWAGGRGFSVFSLDGARVYDSGDAAERLAARAGAYPEGRSGSRGIEIEGCATGVFGGTDYAFLLGERNATLLVVDVSEPAAPVLEQLLGAPMRPEGVVVIPSRNLVAVSGEGDDGVGGGIWLYRPVADPAEVGHGRDVYDARSGGAGFGALGALSYEPATGFLVATPDNAFARQRIWSFWPDHGERRMQLVRELLLRDSAGAELTGYDPEGIAINPEGGYILASEGTAGNGGSASCAGSARSNRILFFDADGRLDAGYGTGGIVDLPCGDEPNAIDWSAVRGNGFEGVAAVDSTPSASGGLKVYVAMQRPLATEGQNTRIGEYDVDTGRWSFYFYPLDPDRGGSGGNTFVSELVHVGGDRFAVIERDQGWAGEAGNKTVRTFALSSGAPNDPANPVEKELAYDLLGHPFRFDQEKLEGLALGAGGLWVVNDNDGGEAMSFFLRLDPSVLGAAGGGDPGATTVPGEGTVVINEVSSSGSDFVELYNAGGETVDLGGWTLTDNDPTHTFVLPAETTLAAGGFLVIEGESGSGPLRLSFGLGSGDSAILYTPGGAVADEHTWASHVATASRCPDGAGAFVAPTPATPGAANSCL</sequence>
<dbReference type="PANTHER" id="PTHR46928:SF1">
    <property type="entry name" value="MESENCHYME-SPECIFIC CELL SURFACE GLYCOPROTEIN"/>
    <property type="match status" value="1"/>
</dbReference>
<dbReference type="SUPFAM" id="SSF50969">
    <property type="entry name" value="YVTN repeat-like/Quinoprotein amine dehydrogenase"/>
    <property type="match status" value="1"/>
</dbReference>
<accession>A0A2L0ETB1</accession>
<dbReference type="InterPro" id="IPR018247">
    <property type="entry name" value="EF_Hand_1_Ca_BS"/>
</dbReference>
<dbReference type="Proteomes" id="UP000238348">
    <property type="component" value="Chromosome"/>
</dbReference>
<dbReference type="InterPro" id="IPR052956">
    <property type="entry name" value="Mesenchyme-surface_protein"/>
</dbReference>
<dbReference type="RefSeq" id="WP_234024020.1">
    <property type="nucleotide sequence ID" value="NZ_CP012673.1"/>
</dbReference>
<dbReference type="Pfam" id="PF00932">
    <property type="entry name" value="LTD"/>
    <property type="match status" value="1"/>
</dbReference>
<dbReference type="Gene3D" id="2.130.10.10">
    <property type="entry name" value="YVTN repeat-like/Quinoprotein amine dehydrogenase"/>
    <property type="match status" value="2"/>
</dbReference>
<dbReference type="InterPro" id="IPR055575">
    <property type="entry name" value="DUF7151"/>
</dbReference>
<dbReference type="PROSITE" id="PS00018">
    <property type="entry name" value="EF_HAND_1"/>
    <property type="match status" value="2"/>
</dbReference>
<organism evidence="3 4">
    <name type="scientific">Sorangium cellulosum</name>
    <name type="common">Polyangium cellulosum</name>
    <dbReference type="NCBI Taxonomy" id="56"/>
    <lineage>
        <taxon>Bacteria</taxon>
        <taxon>Pseudomonadati</taxon>
        <taxon>Myxococcota</taxon>
        <taxon>Polyangia</taxon>
        <taxon>Polyangiales</taxon>
        <taxon>Polyangiaceae</taxon>
        <taxon>Sorangium</taxon>
    </lineage>
</organism>
<dbReference type="EMBL" id="CP012673">
    <property type="protein sequence ID" value="AUX42512.1"/>
    <property type="molecule type" value="Genomic_DNA"/>
</dbReference>
<dbReference type="PROSITE" id="PS51257">
    <property type="entry name" value="PROKAR_LIPOPROTEIN"/>
    <property type="match status" value="1"/>
</dbReference>
<feature type="region of interest" description="Disordered" evidence="1">
    <location>
        <begin position="82"/>
        <end position="122"/>
    </location>
</feature>
<dbReference type="PROSITE" id="PS51841">
    <property type="entry name" value="LTD"/>
    <property type="match status" value="1"/>
</dbReference>
<evidence type="ECO:0000256" key="1">
    <source>
        <dbReference type="SAM" id="MobiDB-lite"/>
    </source>
</evidence>
<dbReference type="SUPFAM" id="SSF74853">
    <property type="entry name" value="Lamin A/C globular tail domain"/>
    <property type="match status" value="1"/>
</dbReference>
<evidence type="ECO:0000313" key="3">
    <source>
        <dbReference type="EMBL" id="AUX42512.1"/>
    </source>
</evidence>
<dbReference type="InterPro" id="IPR013211">
    <property type="entry name" value="LVIVD"/>
</dbReference>
<protein>
    <recommendedName>
        <fullName evidence="2">LTD domain-containing protein</fullName>
    </recommendedName>
</protein>
<dbReference type="Pfam" id="PF13449">
    <property type="entry name" value="Phytase-like"/>
    <property type="match status" value="1"/>
</dbReference>
<dbReference type="Pfam" id="PF01391">
    <property type="entry name" value="Collagen"/>
    <property type="match status" value="1"/>
</dbReference>
<dbReference type="InterPro" id="IPR008160">
    <property type="entry name" value="Collagen"/>
</dbReference>
<dbReference type="Pfam" id="PF08309">
    <property type="entry name" value="LVIVD"/>
    <property type="match status" value="2"/>
</dbReference>
<evidence type="ECO:0000259" key="2">
    <source>
        <dbReference type="PROSITE" id="PS51841"/>
    </source>
</evidence>
<dbReference type="InterPro" id="IPR027372">
    <property type="entry name" value="Phytase-like_dom"/>
</dbReference>
<feature type="domain" description="LTD" evidence="2">
    <location>
        <begin position="919"/>
        <end position="1024"/>
    </location>
</feature>
<dbReference type="PANTHER" id="PTHR46928">
    <property type="entry name" value="MESENCHYME-SPECIFIC CELL SURFACE GLYCOPROTEIN"/>
    <property type="match status" value="1"/>
</dbReference>
<dbReference type="Pfam" id="PF23657">
    <property type="entry name" value="DUF7151"/>
    <property type="match status" value="2"/>
</dbReference>